<dbReference type="EMBL" id="BONZ01000013">
    <property type="protein sequence ID" value="GIH13102.1"/>
    <property type="molecule type" value="Genomic_DNA"/>
</dbReference>
<protein>
    <submittedName>
        <fullName evidence="1">Uncharacterized protein</fullName>
    </submittedName>
</protein>
<proteinExistence type="predicted"/>
<evidence type="ECO:0000313" key="2">
    <source>
        <dbReference type="Proteomes" id="UP000642748"/>
    </source>
</evidence>
<comment type="caution">
    <text evidence="1">The sequence shown here is derived from an EMBL/GenBank/DDBJ whole genome shotgun (WGS) entry which is preliminary data.</text>
</comment>
<gene>
    <name evidence="1" type="ORF">Raf01_12740</name>
</gene>
<accession>A0A8J3QP21</accession>
<name>A0A8J3QP21_9ACTN</name>
<organism evidence="1 2">
    <name type="scientific">Rugosimonospora africana</name>
    <dbReference type="NCBI Taxonomy" id="556532"/>
    <lineage>
        <taxon>Bacteria</taxon>
        <taxon>Bacillati</taxon>
        <taxon>Actinomycetota</taxon>
        <taxon>Actinomycetes</taxon>
        <taxon>Micromonosporales</taxon>
        <taxon>Micromonosporaceae</taxon>
        <taxon>Rugosimonospora</taxon>
    </lineage>
</organism>
<dbReference type="Proteomes" id="UP000642748">
    <property type="component" value="Unassembled WGS sequence"/>
</dbReference>
<dbReference type="AlphaFoldDB" id="A0A8J3QP21"/>
<evidence type="ECO:0000313" key="1">
    <source>
        <dbReference type="EMBL" id="GIH13102.1"/>
    </source>
</evidence>
<keyword evidence="2" id="KW-1185">Reference proteome</keyword>
<reference evidence="1" key="1">
    <citation type="submission" date="2021-01" db="EMBL/GenBank/DDBJ databases">
        <title>Whole genome shotgun sequence of Rugosimonospora africana NBRC 104875.</title>
        <authorList>
            <person name="Komaki H."/>
            <person name="Tamura T."/>
        </authorList>
    </citation>
    <scope>NUCLEOTIDE SEQUENCE</scope>
    <source>
        <strain evidence="1">NBRC 104875</strain>
    </source>
</reference>
<sequence length="84" mass="8342">MRAAGLVSGNAKLTVKVAPMCAGSWQYTVFTVSGREPLQVVTQGQPGALTLVTAGTNVCSTQVSAQAPAGILSVAQCGLGVPPA</sequence>